<dbReference type="Gene3D" id="3.40.50.2300">
    <property type="match status" value="2"/>
</dbReference>
<feature type="domain" description="Periplasmic binding protein" evidence="4">
    <location>
        <begin position="40"/>
        <end position="293"/>
    </location>
</feature>
<keyword evidence="3" id="KW-0732">Signal</keyword>
<dbReference type="EMBL" id="DTQM01000158">
    <property type="protein sequence ID" value="HGC43160.1"/>
    <property type="molecule type" value="Genomic_DNA"/>
</dbReference>
<dbReference type="InterPro" id="IPR028082">
    <property type="entry name" value="Peripla_BP_I"/>
</dbReference>
<dbReference type="GO" id="GO:0030313">
    <property type="term" value="C:cell envelope"/>
    <property type="evidence" value="ECO:0007669"/>
    <property type="project" value="UniProtKB-SubCell"/>
</dbReference>
<evidence type="ECO:0000256" key="1">
    <source>
        <dbReference type="ARBA" id="ARBA00004196"/>
    </source>
</evidence>
<evidence type="ECO:0000313" key="5">
    <source>
        <dbReference type="EMBL" id="HGC43160.1"/>
    </source>
</evidence>
<dbReference type="PANTHER" id="PTHR46847:SF1">
    <property type="entry name" value="D-ALLOSE-BINDING PERIPLASMIC PROTEIN-RELATED"/>
    <property type="match status" value="1"/>
</dbReference>
<name>A0A8J4HA99_9PROT</name>
<sequence>MTTLLRKPLGRRALAAGALGVGLATTPLGRGARAQAKKQIVYLTPGLDLPFWRILAKGIADEATRKGAVAITYDSHNNAQTQLQNAQDATARQVAGIIISPTASSTAPAALAAAARAGIPVVIADIGTTGGEYVSFIISDNEQGAYGIGQVLGKALKAKGWNTGSYGMVTISLARNNGKLRTAGFRRAMQEAGVKEAALSQMQTYTADETFRFVQDMLTAHPDMRGLFIETDQPTIGALRALQATRRQGSVLVASFDGIPDFVKMIGDGTIVGSGMQQPYLMGQRSAQAMFDHFAKATVLKQIVVPIEVVTAQNIQQLLPTIKTTVFGNEMT</sequence>
<comment type="caution">
    <text evidence="5">The sequence shown here is derived from an EMBL/GenBank/DDBJ whole genome shotgun (WGS) entry which is preliminary data.</text>
</comment>
<proteinExistence type="inferred from homology"/>
<comment type="subcellular location">
    <subcellularLocation>
        <location evidence="1">Cell envelope</location>
    </subcellularLocation>
</comment>
<dbReference type="SUPFAM" id="SSF53822">
    <property type="entry name" value="Periplasmic binding protein-like I"/>
    <property type="match status" value="1"/>
</dbReference>
<reference evidence="5" key="1">
    <citation type="journal article" date="2020" name="mSystems">
        <title>Genome- and Community-Level Interaction Insights into Carbon Utilization and Element Cycling Functions of Hydrothermarchaeota in Hydrothermal Sediment.</title>
        <authorList>
            <person name="Zhou Z."/>
            <person name="Liu Y."/>
            <person name="Xu W."/>
            <person name="Pan J."/>
            <person name="Luo Z.H."/>
            <person name="Li M."/>
        </authorList>
    </citation>
    <scope>NUCLEOTIDE SEQUENCE</scope>
    <source>
        <strain evidence="5">SpSt-997</strain>
    </source>
</reference>
<accession>A0A8J4HA99</accession>
<evidence type="ECO:0000256" key="2">
    <source>
        <dbReference type="ARBA" id="ARBA00007639"/>
    </source>
</evidence>
<gene>
    <name evidence="5" type="ORF">ENY07_08070</name>
</gene>
<evidence type="ECO:0000256" key="3">
    <source>
        <dbReference type="ARBA" id="ARBA00022729"/>
    </source>
</evidence>
<organism evidence="5">
    <name type="scientific">Acidicaldus sp</name>
    <dbReference type="NCBI Taxonomy" id="1872105"/>
    <lineage>
        <taxon>Bacteria</taxon>
        <taxon>Pseudomonadati</taxon>
        <taxon>Pseudomonadota</taxon>
        <taxon>Alphaproteobacteria</taxon>
        <taxon>Acetobacterales</taxon>
        <taxon>Acetobacteraceae</taxon>
        <taxon>Acidicaldus</taxon>
    </lineage>
</organism>
<dbReference type="AlphaFoldDB" id="A0A8J4HA99"/>
<dbReference type="Pfam" id="PF13407">
    <property type="entry name" value="Peripla_BP_4"/>
    <property type="match status" value="1"/>
</dbReference>
<protein>
    <submittedName>
        <fullName evidence="5">Ribose ABC transporter substrate-binding protein</fullName>
    </submittedName>
</protein>
<dbReference type="InterPro" id="IPR025997">
    <property type="entry name" value="SBP_2_dom"/>
</dbReference>
<dbReference type="GO" id="GO:0030246">
    <property type="term" value="F:carbohydrate binding"/>
    <property type="evidence" value="ECO:0007669"/>
    <property type="project" value="UniProtKB-ARBA"/>
</dbReference>
<comment type="similarity">
    <text evidence="2">Belongs to the bacterial solute-binding protein 2 family.</text>
</comment>
<dbReference type="PANTHER" id="PTHR46847">
    <property type="entry name" value="D-ALLOSE-BINDING PERIPLASMIC PROTEIN-RELATED"/>
    <property type="match status" value="1"/>
</dbReference>
<evidence type="ECO:0000259" key="4">
    <source>
        <dbReference type="Pfam" id="PF13407"/>
    </source>
</evidence>